<reference evidence="11 12" key="1">
    <citation type="submission" date="2019-01" db="EMBL/GenBank/DDBJ databases">
        <title>Lacunisphaera sp. strain TWA-58.</title>
        <authorList>
            <person name="Chen W.-M."/>
        </authorList>
    </citation>
    <scope>NUCLEOTIDE SEQUENCE [LARGE SCALE GENOMIC DNA]</scope>
    <source>
        <strain evidence="11 12">TWA-58</strain>
    </source>
</reference>
<evidence type="ECO:0000256" key="5">
    <source>
        <dbReference type="ARBA" id="ARBA00018141"/>
    </source>
</evidence>
<keyword evidence="7" id="KW-0862">Zinc</keyword>
<evidence type="ECO:0000256" key="7">
    <source>
        <dbReference type="ARBA" id="ARBA00022833"/>
    </source>
</evidence>
<proteinExistence type="inferred from homology"/>
<evidence type="ECO:0000256" key="2">
    <source>
        <dbReference type="ARBA" id="ARBA00005061"/>
    </source>
</evidence>
<dbReference type="EC" id="4.1.2.50" evidence="4"/>
<dbReference type="PANTHER" id="PTHR12589:SF7">
    <property type="entry name" value="6-PYRUVOYL TETRAHYDROBIOPTERIN SYNTHASE"/>
    <property type="match status" value="1"/>
</dbReference>
<dbReference type="Gene3D" id="3.30.479.10">
    <property type="entry name" value="6-pyruvoyl tetrahydropterin synthase/QueD"/>
    <property type="match status" value="1"/>
</dbReference>
<dbReference type="EMBL" id="SDHX01000001">
    <property type="protein sequence ID" value="RXK55040.1"/>
    <property type="molecule type" value="Genomic_DNA"/>
</dbReference>
<dbReference type="AlphaFoldDB" id="A0A4Q1C868"/>
<evidence type="ECO:0000256" key="10">
    <source>
        <dbReference type="ARBA" id="ARBA00048807"/>
    </source>
</evidence>
<dbReference type="OrthoDB" id="9804698at2"/>
<evidence type="ECO:0000256" key="6">
    <source>
        <dbReference type="ARBA" id="ARBA00022723"/>
    </source>
</evidence>
<sequence length="151" mass="16991">MPYRIAKTLTFESGHILSKHKGRCRFPHGHSRTVEVVLAAEQLDANDMVCDFKAVKRSLESLLDRWDHALCLNTADPGFIDLQRTYGERVVAFAGTDPTTEVMARTIFEALQQRLHEATKESAAEFPISPGVRLERVRVTETATSWAEYSA</sequence>
<accession>A0A4Q1C868</accession>
<comment type="caution">
    <text evidence="11">The sequence shown here is derived from an EMBL/GenBank/DDBJ whole genome shotgun (WGS) entry which is preliminary data.</text>
</comment>
<dbReference type="UniPathway" id="UPA00391"/>
<dbReference type="PANTHER" id="PTHR12589">
    <property type="entry name" value="PYRUVOYL TETRAHYDROBIOPTERIN SYNTHASE"/>
    <property type="match status" value="1"/>
</dbReference>
<evidence type="ECO:0000256" key="9">
    <source>
        <dbReference type="ARBA" id="ARBA00031449"/>
    </source>
</evidence>
<dbReference type="Pfam" id="PF01242">
    <property type="entry name" value="PTPS"/>
    <property type="match status" value="1"/>
</dbReference>
<evidence type="ECO:0000256" key="4">
    <source>
        <dbReference type="ARBA" id="ARBA00012982"/>
    </source>
</evidence>
<comment type="pathway">
    <text evidence="2">Purine metabolism; 7-cyano-7-deazaguanine biosynthesis.</text>
</comment>
<dbReference type="InterPro" id="IPR038418">
    <property type="entry name" value="6-PTP_synth/QueD_sf"/>
</dbReference>
<keyword evidence="8" id="KW-0456">Lyase</keyword>
<keyword evidence="6" id="KW-0479">Metal-binding</keyword>
<evidence type="ECO:0000313" key="12">
    <source>
        <dbReference type="Proteomes" id="UP000290218"/>
    </source>
</evidence>
<dbReference type="GO" id="GO:0070497">
    <property type="term" value="F:6-carboxytetrahydropterin synthase activity"/>
    <property type="evidence" value="ECO:0007669"/>
    <property type="project" value="UniProtKB-EC"/>
</dbReference>
<dbReference type="GO" id="GO:0046872">
    <property type="term" value="F:metal ion binding"/>
    <property type="evidence" value="ECO:0007669"/>
    <property type="project" value="UniProtKB-KW"/>
</dbReference>
<name>A0A4Q1C868_9BACT</name>
<evidence type="ECO:0000256" key="8">
    <source>
        <dbReference type="ARBA" id="ARBA00023239"/>
    </source>
</evidence>
<dbReference type="Proteomes" id="UP000290218">
    <property type="component" value="Unassembled WGS sequence"/>
</dbReference>
<comment type="catalytic activity">
    <reaction evidence="10">
        <text>7,8-dihydroneopterin 3'-triphosphate + H2O = 6-carboxy-5,6,7,8-tetrahydropterin + triphosphate + acetaldehyde + 2 H(+)</text>
        <dbReference type="Rhea" id="RHEA:27966"/>
        <dbReference type="ChEBI" id="CHEBI:15343"/>
        <dbReference type="ChEBI" id="CHEBI:15377"/>
        <dbReference type="ChEBI" id="CHEBI:15378"/>
        <dbReference type="ChEBI" id="CHEBI:18036"/>
        <dbReference type="ChEBI" id="CHEBI:58462"/>
        <dbReference type="ChEBI" id="CHEBI:61032"/>
        <dbReference type="EC" id="4.1.2.50"/>
    </reaction>
</comment>
<dbReference type="SUPFAM" id="SSF55620">
    <property type="entry name" value="Tetrahydrobiopterin biosynthesis enzymes-like"/>
    <property type="match status" value="1"/>
</dbReference>
<evidence type="ECO:0000256" key="1">
    <source>
        <dbReference type="ARBA" id="ARBA00001947"/>
    </source>
</evidence>
<dbReference type="RefSeq" id="WP_129046406.1">
    <property type="nucleotide sequence ID" value="NZ_SDHX01000001.1"/>
</dbReference>
<keyword evidence="12" id="KW-1185">Reference proteome</keyword>
<dbReference type="InterPro" id="IPR007115">
    <property type="entry name" value="6-PTP_synth/QueD"/>
</dbReference>
<protein>
    <recommendedName>
        <fullName evidence="5">6-carboxy-5,6,7,8-tetrahydropterin synthase</fullName>
        <ecNumber evidence="4">4.1.2.50</ecNumber>
    </recommendedName>
    <alternativeName>
        <fullName evidence="9">Queuosine biosynthesis protein QueD</fullName>
    </alternativeName>
</protein>
<evidence type="ECO:0000256" key="3">
    <source>
        <dbReference type="ARBA" id="ARBA00008900"/>
    </source>
</evidence>
<evidence type="ECO:0000313" key="11">
    <source>
        <dbReference type="EMBL" id="RXK55040.1"/>
    </source>
</evidence>
<organism evidence="11 12">
    <name type="scientific">Oleiharenicola lentus</name>
    <dbReference type="NCBI Taxonomy" id="2508720"/>
    <lineage>
        <taxon>Bacteria</taxon>
        <taxon>Pseudomonadati</taxon>
        <taxon>Verrucomicrobiota</taxon>
        <taxon>Opitutia</taxon>
        <taxon>Opitutales</taxon>
        <taxon>Opitutaceae</taxon>
        <taxon>Oleiharenicola</taxon>
    </lineage>
</organism>
<comment type="cofactor">
    <cofactor evidence="1">
        <name>Zn(2+)</name>
        <dbReference type="ChEBI" id="CHEBI:29105"/>
    </cofactor>
</comment>
<comment type="similarity">
    <text evidence="3">Belongs to the PTPS family. QueD subfamily.</text>
</comment>
<gene>
    <name evidence="11" type="ORF">ESB00_03830</name>
</gene>